<keyword evidence="1" id="KW-0540">Nuclease</keyword>
<dbReference type="EMBL" id="PDCK01000040">
    <property type="protein sequence ID" value="PRQ50470.1"/>
    <property type="molecule type" value="Genomic_DNA"/>
</dbReference>
<evidence type="ECO:0000313" key="1">
    <source>
        <dbReference type="EMBL" id="PRQ50470.1"/>
    </source>
</evidence>
<dbReference type="InterPro" id="IPR036691">
    <property type="entry name" value="Endo/exonu/phosph_ase_sf"/>
</dbReference>
<protein>
    <submittedName>
        <fullName evidence="1">Putative endonuclease/exonuclease/phosphatase</fullName>
    </submittedName>
</protein>
<dbReference type="Proteomes" id="UP000238479">
    <property type="component" value="Chromosome 2"/>
</dbReference>
<name>A0A2P6RVK7_ROSCH</name>
<keyword evidence="1" id="KW-0378">Hydrolase</keyword>
<sequence length="183" mass="21348">MNEGLDRFLGNSAWCGTFPRSQVFHLHRIGSDHRPIMLDLLPSEARSPRLFKFEQMWSTKSDCQDVIRRSWDYFPGPSPASCWEKNLGKCRTSLTAWSKRTFPNTRAQINVLQSELQSLQQSTLPDSMVHISRVTNQIADLWKLEEMYWQQRSRINWLSLGDDNTASSTRLLFSANNITRFYD</sequence>
<dbReference type="Gramene" id="PRQ50470">
    <property type="protein sequence ID" value="PRQ50470"/>
    <property type="gene ID" value="RchiOBHm_Chr2g0133541"/>
</dbReference>
<dbReference type="AlphaFoldDB" id="A0A2P6RVK7"/>
<dbReference type="OMA" id="RIDLCAN"/>
<dbReference type="GO" id="GO:0004519">
    <property type="term" value="F:endonuclease activity"/>
    <property type="evidence" value="ECO:0007669"/>
    <property type="project" value="UniProtKB-KW"/>
</dbReference>
<dbReference type="PANTHER" id="PTHR33710">
    <property type="entry name" value="BNAC02G09200D PROTEIN"/>
    <property type="match status" value="1"/>
</dbReference>
<reference evidence="1 2" key="1">
    <citation type="journal article" date="2018" name="Nat. Genet.">
        <title>The Rosa genome provides new insights in the design of modern roses.</title>
        <authorList>
            <person name="Bendahmane M."/>
        </authorList>
    </citation>
    <scope>NUCLEOTIDE SEQUENCE [LARGE SCALE GENOMIC DNA]</scope>
    <source>
        <strain evidence="2">cv. Old Blush</strain>
    </source>
</reference>
<dbReference type="SUPFAM" id="SSF56219">
    <property type="entry name" value="DNase I-like"/>
    <property type="match status" value="1"/>
</dbReference>
<organism evidence="1 2">
    <name type="scientific">Rosa chinensis</name>
    <name type="common">China rose</name>
    <dbReference type="NCBI Taxonomy" id="74649"/>
    <lineage>
        <taxon>Eukaryota</taxon>
        <taxon>Viridiplantae</taxon>
        <taxon>Streptophyta</taxon>
        <taxon>Embryophyta</taxon>
        <taxon>Tracheophyta</taxon>
        <taxon>Spermatophyta</taxon>
        <taxon>Magnoliopsida</taxon>
        <taxon>eudicotyledons</taxon>
        <taxon>Gunneridae</taxon>
        <taxon>Pentapetalae</taxon>
        <taxon>rosids</taxon>
        <taxon>fabids</taxon>
        <taxon>Rosales</taxon>
        <taxon>Rosaceae</taxon>
        <taxon>Rosoideae</taxon>
        <taxon>Rosoideae incertae sedis</taxon>
        <taxon>Rosa</taxon>
    </lineage>
</organism>
<keyword evidence="2" id="KW-1185">Reference proteome</keyword>
<keyword evidence="1" id="KW-0255">Endonuclease</keyword>
<accession>A0A2P6RVK7</accession>
<evidence type="ECO:0000313" key="2">
    <source>
        <dbReference type="Proteomes" id="UP000238479"/>
    </source>
</evidence>
<comment type="caution">
    <text evidence="1">The sequence shown here is derived from an EMBL/GenBank/DDBJ whole genome shotgun (WGS) entry which is preliminary data.</text>
</comment>
<proteinExistence type="predicted"/>
<keyword evidence="1" id="KW-0269">Exonuclease</keyword>
<dbReference type="STRING" id="74649.A0A2P6RVK7"/>
<dbReference type="GO" id="GO:0004527">
    <property type="term" value="F:exonuclease activity"/>
    <property type="evidence" value="ECO:0007669"/>
    <property type="project" value="UniProtKB-KW"/>
</dbReference>
<dbReference type="PANTHER" id="PTHR33710:SF62">
    <property type="entry name" value="DUF4283 DOMAIN PROTEIN"/>
    <property type="match status" value="1"/>
</dbReference>
<gene>
    <name evidence="1" type="ORF">RchiOBHm_Chr2g0133541</name>
</gene>